<dbReference type="InterPro" id="IPR010656">
    <property type="entry name" value="DctM"/>
</dbReference>
<evidence type="ECO:0000256" key="2">
    <source>
        <dbReference type="ARBA" id="ARBA00022475"/>
    </source>
</evidence>
<dbReference type="Proteomes" id="UP000440004">
    <property type="component" value="Unassembled WGS sequence"/>
</dbReference>
<evidence type="ECO:0000256" key="6">
    <source>
        <dbReference type="ARBA" id="ARBA00023136"/>
    </source>
</evidence>
<sequence>MQLLLISIMVFVIMIMGAPVAYSFGLGALLFLILNGLSLGPVASTAFYAMNSFAFLAIPLFVLAGDLMTRSGIADRLVGFSSSLLKNVKGAMGAAVIFASMFFGMLTGSNIATITAIAGIMKEPMMKMGYKKEYIAGVLAASGPLGYMIPPNTNAIMFAVIASCSVSDLFLSTVVPGLIWAIMMMVVNRFLYKKYYDPSVATEEYKEIAIRDGDKIPGETIGTYFKDLGKTFVLTIPALIMPLIIFGGIYGGIFTATEAGAVSGVYAIILGVIITKNMKAKGIWDSFTSTGKQMGTILFITPFAAIFTYVLVTNGAPAAIANFFLSVSNNKIILLLLLDAVFIVSGFFVGPAVIIFVITPLLMPTAAAMGIDTIQLGVMLFVAIGIGNITPPMAFNLFIAARVVDVEVSKVIKPLYYYFIFTGVPMLLLVTFVPELSLWLPRLISG</sequence>
<feature type="transmembrane region" description="Helical" evidence="7">
    <location>
        <begin position="88"/>
        <end position="121"/>
    </location>
</feature>
<feature type="transmembrane region" description="Helical" evidence="7">
    <location>
        <begin position="296"/>
        <end position="320"/>
    </location>
</feature>
<feature type="transmembrane region" description="Helical" evidence="7">
    <location>
        <begin position="332"/>
        <end position="362"/>
    </location>
</feature>
<dbReference type="PIRSF" id="PIRSF006066">
    <property type="entry name" value="HI0050"/>
    <property type="match status" value="1"/>
</dbReference>
<comment type="subcellular location">
    <subcellularLocation>
        <location evidence="1">Cell inner membrane</location>
        <topology evidence="1">Multi-pass membrane protein</topology>
    </subcellularLocation>
</comment>
<dbReference type="EMBL" id="WHNX01000009">
    <property type="protein sequence ID" value="MPW25648.1"/>
    <property type="molecule type" value="Genomic_DNA"/>
</dbReference>
<feature type="transmembrane region" description="Helical" evidence="7">
    <location>
        <begin position="374"/>
        <end position="395"/>
    </location>
</feature>
<feature type="transmembrane region" description="Helical" evidence="7">
    <location>
        <begin position="415"/>
        <end position="440"/>
    </location>
</feature>
<feature type="transmembrane region" description="Helical" evidence="7">
    <location>
        <begin position="6"/>
        <end position="34"/>
    </location>
</feature>
<evidence type="ECO:0000256" key="1">
    <source>
        <dbReference type="ARBA" id="ARBA00004429"/>
    </source>
</evidence>
<evidence type="ECO:0000313" key="9">
    <source>
        <dbReference type="EMBL" id="MPW25648.1"/>
    </source>
</evidence>
<dbReference type="InterPro" id="IPR004681">
    <property type="entry name" value="TRAP_DctM"/>
</dbReference>
<dbReference type="Pfam" id="PF06808">
    <property type="entry name" value="DctM"/>
    <property type="match status" value="1"/>
</dbReference>
<feature type="transmembrane region" description="Helical" evidence="7">
    <location>
        <begin position="259"/>
        <end position="275"/>
    </location>
</feature>
<feature type="transmembrane region" description="Helical" evidence="7">
    <location>
        <begin position="133"/>
        <end position="150"/>
    </location>
</feature>
<protein>
    <submittedName>
        <fullName evidence="9">TRAP transporter large permease subunit</fullName>
    </submittedName>
</protein>
<dbReference type="PANTHER" id="PTHR33362:SF2">
    <property type="entry name" value="TRAP TRANSPORTER LARGE PERMEASE PROTEIN"/>
    <property type="match status" value="1"/>
</dbReference>
<keyword evidence="6 7" id="KW-0472">Membrane</keyword>
<feature type="transmembrane region" description="Helical" evidence="7">
    <location>
        <begin position="46"/>
        <end position="68"/>
    </location>
</feature>
<name>A0A6A7K833_9FIRM</name>
<keyword evidence="5 7" id="KW-1133">Transmembrane helix</keyword>
<gene>
    <name evidence="9" type="ORF">GC105_07580</name>
</gene>
<keyword evidence="3" id="KW-0997">Cell inner membrane</keyword>
<accession>A0A6A7K833</accession>
<dbReference type="GO" id="GO:0022857">
    <property type="term" value="F:transmembrane transporter activity"/>
    <property type="evidence" value="ECO:0007669"/>
    <property type="project" value="TreeGrafter"/>
</dbReference>
<keyword evidence="4 7" id="KW-0812">Transmembrane</keyword>
<evidence type="ECO:0000313" key="10">
    <source>
        <dbReference type="Proteomes" id="UP000440004"/>
    </source>
</evidence>
<keyword evidence="10" id="KW-1185">Reference proteome</keyword>
<keyword evidence="2" id="KW-1003">Cell membrane</keyword>
<evidence type="ECO:0000256" key="4">
    <source>
        <dbReference type="ARBA" id="ARBA00022692"/>
    </source>
</evidence>
<evidence type="ECO:0000256" key="3">
    <source>
        <dbReference type="ARBA" id="ARBA00022519"/>
    </source>
</evidence>
<feature type="domain" description="TRAP C4-dicarboxylate transport system permease DctM subunit" evidence="8">
    <location>
        <begin position="8"/>
        <end position="436"/>
    </location>
</feature>
<evidence type="ECO:0000256" key="5">
    <source>
        <dbReference type="ARBA" id="ARBA00022989"/>
    </source>
</evidence>
<evidence type="ECO:0000256" key="7">
    <source>
        <dbReference type="SAM" id="Phobius"/>
    </source>
</evidence>
<comment type="caution">
    <text evidence="9">The sequence shown here is derived from an EMBL/GenBank/DDBJ whole genome shotgun (WGS) entry which is preliminary data.</text>
</comment>
<dbReference type="NCBIfam" id="TIGR00786">
    <property type="entry name" value="dctM"/>
    <property type="match status" value="1"/>
</dbReference>
<dbReference type="AlphaFoldDB" id="A0A6A7K833"/>
<dbReference type="RefSeq" id="WP_152803318.1">
    <property type="nucleotide sequence ID" value="NZ_WHNX01000009.1"/>
</dbReference>
<organism evidence="9 10">
    <name type="scientific">Alkalibaculum sporogenes</name>
    <dbReference type="NCBI Taxonomy" id="2655001"/>
    <lineage>
        <taxon>Bacteria</taxon>
        <taxon>Bacillati</taxon>
        <taxon>Bacillota</taxon>
        <taxon>Clostridia</taxon>
        <taxon>Eubacteriales</taxon>
        <taxon>Eubacteriaceae</taxon>
        <taxon>Alkalibaculum</taxon>
    </lineage>
</organism>
<reference evidence="9 10" key="1">
    <citation type="submission" date="2019-10" db="EMBL/GenBank/DDBJ databases">
        <title>Alkalibaculum tamaniensis sp.nov., a new alkaliphilic acetogen, isolated on methoxylated aromatics from a mud volcano.</title>
        <authorList>
            <person name="Khomyakova M.A."/>
            <person name="Merkel A.Y."/>
            <person name="Bonch-Osmolovskaya E.A."/>
            <person name="Slobodkin A.I."/>
        </authorList>
    </citation>
    <scope>NUCLEOTIDE SEQUENCE [LARGE SCALE GENOMIC DNA]</scope>
    <source>
        <strain evidence="9 10">M08DMB</strain>
    </source>
</reference>
<dbReference type="PANTHER" id="PTHR33362">
    <property type="entry name" value="SIALIC ACID TRAP TRANSPORTER PERMEASE PROTEIN SIAT-RELATED"/>
    <property type="match status" value="1"/>
</dbReference>
<evidence type="ECO:0000259" key="8">
    <source>
        <dbReference type="Pfam" id="PF06808"/>
    </source>
</evidence>
<dbReference type="GO" id="GO:0005886">
    <property type="term" value="C:plasma membrane"/>
    <property type="evidence" value="ECO:0007669"/>
    <property type="project" value="UniProtKB-SubCell"/>
</dbReference>
<feature type="transmembrane region" description="Helical" evidence="7">
    <location>
        <begin position="232"/>
        <end position="253"/>
    </location>
</feature>
<feature type="transmembrane region" description="Helical" evidence="7">
    <location>
        <begin position="156"/>
        <end position="187"/>
    </location>
</feature>
<proteinExistence type="predicted"/>